<reference evidence="3 4" key="1">
    <citation type="submission" date="2018-09" db="EMBL/GenBank/DDBJ databases">
        <title>Genome sequencing of strain 1JSPR-7.</title>
        <authorList>
            <person name="Heo J."/>
            <person name="Kim S.-J."/>
            <person name="Kwon S.-W."/>
        </authorList>
    </citation>
    <scope>NUCLEOTIDE SEQUENCE [LARGE SCALE GENOMIC DNA]</scope>
    <source>
        <strain evidence="3 4">1JSPR-7</strain>
        <plasmid evidence="3 4">unnamed1</plasmid>
    </source>
</reference>
<keyword evidence="2" id="KW-1133">Transmembrane helix</keyword>
<dbReference type="RefSeq" id="WP_120773417.1">
    <property type="nucleotide sequence ID" value="NZ_CP032628.1"/>
</dbReference>
<keyword evidence="2" id="KW-0812">Transmembrane</keyword>
<evidence type="ECO:0000313" key="4">
    <source>
        <dbReference type="Proteomes" id="UP000269374"/>
    </source>
</evidence>
<keyword evidence="2" id="KW-0472">Membrane</keyword>
<sequence>MKLNVKQFQNLIRSPSGSVLFVLSSVVLFSVVVLAMISVFLSGFGADHSAVATKNETLKVSTPSASSHSKTEGSSQVKENKASTNEKAVQTTSQSQIQEKVEPPQSCTTQTEKSIPQYSQAPAVSEQDLNHQAQALREAQLKQEAENQREAERLRAEYESKGYTVNFIYQEGE</sequence>
<feature type="compositionally biased region" description="Polar residues" evidence="1">
    <location>
        <begin position="58"/>
        <end position="98"/>
    </location>
</feature>
<organism evidence="3 4">
    <name type="scientific">Lactococcus allomyrinae</name>
    <dbReference type="NCBI Taxonomy" id="2419773"/>
    <lineage>
        <taxon>Bacteria</taxon>
        <taxon>Bacillati</taxon>
        <taxon>Bacillota</taxon>
        <taxon>Bacilli</taxon>
        <taxon>Lactobacillales</taxon>
        <taxon>Streptococcaceae</taxon>
        <taxon>Lactococcus</taxon>
    </lineage>
</organism>
<evidence type="ECO:0000313" key="3">
    <source>
        <dbReference type="EMBL" id="AYG02048.1"/>
    </source>
</evidence>
<geneLocation type="plasmid" evidence="3 4">
    <name>unnamed1</name>
</geneLocation>
<proteinExistence type="predicted"/>
<evidence type="ECO:0000256" key="1">
    <source>
        <dbReference type="SAM" id="MobiDB-lite"/>
    </source>
</evidence>
<evidence type="ECO:0000256" key="2">
    <source>
        <dbReference type="SAM" id="Phobius"/>
    </source>
</evidence>
<protein>
    <submittedName>
        <fullName evidence="3">Uncharacterized protein</fullName>
    </submittedName>
</protein>
<dbReference type="Proteomes" id="UP000269374">
    <property type="component" value="Plasmid unnamed1"/>
</dbReference>
<accession>A0A387BHC0</accession>
<feature type="compositionally biased region" description="Polar residues" evidence="1">
    <location>
        <begin position="105"/>
        <end position="122"/>
    </location>
</feature>
<dbReference type="AlphaFoldDB" id="A0A387BHC0"/>
<dbReference type="EMBL" id="CP032628">
    <property type="protein sequence ID" value="AYG02048.1"/>
    <property type="molecule type" value="Genomic_DNA"/>
</dbReference>
<feature type="transmembrane region" description="Helical" evidence="2">
    <location>
        <begin position="20"/>
        <end position="44"/>
    </location>
</feature>
<dbReference type="OrthoDB" id="9894363at2"/>
<keyword evidence="4" id="KW-1185">Reference proteome</keyword>
<dbReference type="KEGG" id="lact:D7I46_12990"/>
<gene>
    <name evidence="3" type="ORF">D7I46_12990</name>
</gene>
<keyword evidence="3" id="KW-0614">Plasmid</keyword>
<name>A0A387BHC0_9LACT</name>
<feature type="region of interest" description="Disordered" evidence="1">
    <location>
        <begin position="58"/>
        <end position="130"/>
    </location>
</feature>